<dbReference type="Gramene" id="TraesCAD_scaffold_059013_01G000300.1">
    <property type="protein sequence ID" value="TraesCAD_scaffold_059013_01G000300.1"/>
    <property type="gene ID" value="TraesCAD_scaffold_059013_01G000300"/>
</dbReference>
<dbReference type="Gramene" id="TraesRN4D0100538500.1">
    <property type="protein sequence ID" value="TraesRN4D0100538500.1"/>
    <property type="gene ID" value="TraesRN4D0100538500"/>
</dbReference>
<evidence type="ECO:0000256" key="1">
    <source>
        <dbReference type="SAM" id="MobiDB-lite"/>
    </source>
</evidence>
<dbReference type="Gramene" id="TraesROB_scaffold_075645_01G000200.1">
    <property type="protein sequence ID" value="TraesROB_scaffold_075645_01G000200.1"/>
    <property type="gene ID" value="TraesROB_scaffold_075645_01G000200"/>
</dbReference>
<proteinExistence type="predicted"/>
<evidence type="ECO:0000313" key="3">
    <source>
        <dbReference type="Proteomes" id="UP000019116"/>
    </source>
</evidence>
<dbReference type="STRING" id="4565.A0A3B6JIY7"/>
<reference evidence="2" key="2">
    <citation type="submission" date="2018-10" db="UniProtKB">
        <authorList>
            <consortium name="EnsemblPlants"/>
        </authorList>
    </citation>
    <scope>IDENTIFICATION</scope>
</reference>
<dbReference type="AlphaFoldDB" id="A0A3B6JIY7"/>
<dbReference type="OMA" id="TMANPET"/>
<evidence type="ECO:0000313" key="2">
    <source>
        <dbReference type="EnsemblPlants" id="TraesCS4D02G212900.1.cds1"/>
    </source>
</evidence>
<dbReference type="Gramene" id="TraesCS4D03G0520200.1">
    <property type="protein sequence ID" value="TraesCS4D03G0520200.1.CDS1"/>
    <property type="gene ID" value="TraesCS4D03G0520200"/>
</dbReference>
<dbReference type="Gramene" id="TraesCS4D02G212900.1">
    <property type="protein sequence ID" value="TraesCS4D02G212900.1.cds1"/>
    <property type="gene ID" value="TraesCS4D02G212900"/>
</dbReference>
<reference evidence="2" key="1">
    <citation type="submission" date="2018-08" db="EMBL/GenBank/DDBJ databases">
        <authorList>
            <person name="Rossello M."/>
        </authorList>
    </citation>
    <scope>NUCLEOTIDE SEQUENCE [LARGE SCALE GENOMIC DNA]</scope>
    <source>
        <strain evidence="2">cv. Chinese Spring</strain>
    </source>
</reference>
<dbReference type="SMR" id="A0A3B6JIY7"/>
<feature type="region of interest" description="Disordered" evidence="1">
    <location>
        <begin position="141"/>
        <end position="172"/>
    </location>
</feature>
<keyword evidence="3" id="KW-1185">Reference proteome</keyword>
<dbReference type="Gramene" id="TraesSYM4D03G02539970.1">
    <property type="protein sequence ID" value="TraesSYM4D03G02539970.1.CDS1"/>
    <property type="gene ID" value="TraesSYM4D03G02539970"/>
</dbReference>
<dbReference type="Proteomes" id="UP000019116">
    <property type="component" value="Chromosome 4D"/>
</dbReference>
<feature type="region of interest" description="Disordered" evidence="1">
    <location>
        <begin position="85"/>
        <end position="127"/>
    </location>
</feature>
<protein>
    <submittedName>
        <fullName evidence="2">Uncharacterized protein</fullName>
    </submittedName>
</protein>
<organism evidence="2">
    <name type="scientific">Triticum aestivum</name>
    <name type="common">Wheat</name>
    <dbReference type="NCBI Taxonomy" id="4565"/>
    <lineage>
        <taxon>Eukaryota</taxon>
        <taxon>Viridiplantae</taxon>
        <taxon>Streptophyta</taxon>
        <taxon>Embryophyta</taxon>
        <taxon>Tracheophyta</taxon>
        <taxon>Spermatophyta</taxon>
        <taxon>Magnoliopsida</taxon>
        <taxon>Liliopsida</taxon>
        <taxon>Poales</taxon>
        <taxon>Poaceae</taxon>
        <taxon>BOP clade</taxon>
        <taxon>Pooideae</taxon>
        <taxon>Triticodae</taxon>
        <taxon>Triticeae</taxon>
        <taxon>Triticinae</taxon>
        <taxon>Triticum</taxon>
    </lineage>
</organism>
<name>A0A3B6JIY7_WHEAT</name>
<dbReference type="Gramene" id="TraesARI4D03G02551070.1">
    <property type="protein sequence ID" value="TraesARI4D03G02551070.1.CDS1"/>
    <property type="gene ID" value="TraesARI4D03G02551070"/>
</dbReference>
<feature type="compositionally biased region" description="Basic and acidic residues" evidence="1">
    <location>
        <begin position="100"/>
        <end position="127"/>
    </location>
</feature>
<dbReference type="EnsemblPlants" id="TraesCS4D02G212900.1">
    <property type="protein sequence ID" value="TraesCS4D02G212900.1.cds1"/>
    <property type="gene ID" value="TraesCS4D02G212900"/>
</dbReference>
<dbReference type="Gramene" id="TraesWEE_scaffold_081664_01G000200.1">
    <property type="protein sequence ID" value="TraesWEE_scaffold_081664_01G000200.1"/>
    <property type="gene ID" value="TraesWEE_scaffold_081664_01G000200"/>
</dbReference>
<sequence>MGRSKQSVDETDLAELLHLKEDVAANREETTGLREEVDLLRKDIQATNFKQDTMTKVISGVQAAVAALGGQLTMITEVLKTLSAAAPSTSVVPPSTAHAQEPHQEKSPEVEEIQKEGGDEQQRPLAEELKRRLFMEQEKTSPFALLTGNELPPIQTDRRSAPPGLWTATISR</sequence>
<accession>A0A3B6JIY7</accession>
<dbReference type="Gramene" id="TraesCLE_scaffold_092232_01G000200.1">
    <property type="protein sequence ID" value="TraesCLE_scaffold_092232_01G000200.1"/>
    <property type="gene ID" value="TraesCLE_scaffold_092232_01G000200"/>
</dbReference>